<feature type="compositionally biased region" description="Low complexity" evidence="10">
    <location>
        <begin position="78"/>
        <end position="118"/>
    </location>
</feature>
<feature type="chain" id="PRO_5047339520" evidence="11">
    <location>
        <begin position="26"/>
        <end position="246"/>
    </location>
</feature>
<feature type="signal peptide" evidence="11">
    <location>
        <begin position="1"/>
        <end position="25"/>
    </location>
</feature>
<keyword evidence="11" id="KW-0732">Signal</keyword>
<keyword evidence="8" id="KW-1133">Transmembrane helix</keyword>
<evidence type="ECO:0000313" key="13">
    <source>
        <dbReference type="EMBL" id="MEO3715386.1"/>
    </source>
</evidence>
<dbReference type="SUPFAM" id="SSF74653">
    <property type="entry name" value="TolA/TonB C-terminal domain"/>
    <property type="match status" value="1"/>
</dbReference>
<dbReference type="InterPro" id="IPR051045">
    <property type="entry name" value="TonB-dependent_transducer"/>
</dbReference>
<dbReference type="EMBL" id="JBDPZC010000013">
    <property type="protein sequence ID" value="MEO3715386.1"/>
    <property type="molecule type" value="Genomic_DNA"/>
</dbReference>
<protein>
    <submittedName>
        <fullName evidence="13">TonB family protein</fullName>
    </submittedName>
</protein>
<keyword evidence="6" id="KW-0812">Transmembrane</keyword>
<keyword evidence="7" id="KW-0653">Protein transport</keyword>
<evidence type="ECO:0000256" key="9">
    <source>
        <dbReference type="ARBA" id="ARBA00023136"/>
    </source>
</evidence>
<dbReference type="RefSeq" id="WP_347612794.1">
    <property type="nucleotide sequence ID" value="NZ_JBDPZC010000013.1"/>
</dbReference>
<dbReference type="PANTHER" id="PTHR33446:SF2">
    <property type="entry name" value="PROTEIN TONB"/>
    <property type="match status" value="1"/>
</dbReference>
<comment type="subcellular location">
    <subcellularLocation>
        <location evidence="1">Cell inner membrane</location>
        <topology evidence="1">Single-pass membrane protein</topology>
        <orientation evidence="1">Periplasmic side</orientation>
    </subcellularLocation>
</comment>
<comment type="caution">
    <text evidence="13">The sequence shown here is derived from an EMBL/GenBank/DDBJ whole genome shotgun (WGS) entry which is preliminary data.</text>
</comment>
<organism evidence="13 14">
    <name type="scientific">Roseateles flavus</name>
    <dbReference type="NCBI Taxonomy" id="3149041"/>
    <lineage>
        <taxon>Bacteria</taxon>
        <taxon>Pseudomonadati</taxon>
        <taxon>Pseudomonadota</taxon>
        <taxon>Betaproteobacteria</taxon>
        <taxon>Burkholderiales</taxon>
        <taxon>Sphaerotilaceae</taxon>
        <taxon>Roseateles</taxon>
    </lineage>
</organism>
<evidence type="ECO:0000256" key="6">
    <source>
        <dbReference type="ARBA" id="ARBA00022692"/>
    </source>
</evidence>
<evidence type="ECO:0000256" key="2">
    <source>
        <dbReference type="ARBA" id="ARBA00006555"/>
    </source>
</evidence>
<name>A0ABV0GJV0_9BURK</name>
<dbReference type="Proteomes" id="UP001462640">
    <property type="component" value="Unassembled WGS sequence"/>
</dbReference>
<gene>
    <name evidence="13" type="ORF">ABDJ40_21660</name>
</gene>
<keyword evidence="14" id="KW-1185">Reference proteome</keyword>
<feature type="domain" description="TonB C-terminal" evidence="12">
    <location>
        <begin position="162"/>
        <end position="246"/>
    </location>
</feature>
<evidence type="ECO:0000256" key="5">
    <source>
        <dbReference type="ARBA" id="ARBA00022519"/>
    </source>
</evidence>
<dbReference type="PRINTS" id="PR01217">
    <property type="entry name" value="PRICHEXTENSN"/>
</dbReference>
<evidence type="ECO:0000256" key="3">
    <source>
        <dbReference type="ARBA" id="ARBA00022448"/>
    </source>
</evidence>
<feature type="region of interest" description="Disordered" evidence="10">
    <location>
        <begin position="26"/>
        <end position="163"/>
    </location>
</feature>
<evidence type="ECO:0000256" key="11">
    <source>
        <dbReference type="SAM" id="SignalP"/>
    </source>
</evidence>
<feature type="compositionally biased region" description="Basic and acidic residues" evidence="10">
    <location>
        <begin position="42"/>
        <end position="52"/>
    </location>
</feature>
<dbReference type="PROSITE" id="PS52015">
    <property type="entry name" value="TONB_CTD"/>
    <property type="match status" value="1"/>
</dbReference>
<keyword evidence="4" id="KW-1003">Cell membrane</keyword>
<keyword evidence="3" id="KW-0813">Transport</keyword>
<sequence length="246" mass="25130">MSTKLYSATALALACQLLFSVPASAQTAEPAGKAGSASGISDSDRAKRDADKVLQWIKFHATHSAKPEAPAPAPKPAPAAKAPAPKPAVATAPAPTPAAAAPTAQAAASVPAPAASQEQQLAAGREPEAPAPKPELVAAAPATPPAPPATEPTRAAPAPEPEEEVALRLIQKVDPDIPRQLASNIRSGSVMVRFQVKPDGTTTKVESLGNANKRLASSAIAAVQQWKFAPIPKQREATVEIGFKLD</sequence>
<comment type="similarity">
    <text evidence="2">Belongs to the TonB family.</text>
</comment>
<reference evidence="13 14" key="1">
    <citation type="submission" date="2024-05" db="EMBL/GenBank/DDBJ databases">
        <title>Roseateles sp. 2.12 16S ribosomal RNA gene Genome sequencing and assembly.</title>
        <authorList>
            <person name="Woo H."/>
        </authorList>
    </citation>
    <scope>NUCLEOTIDE SEQUENCE [LARGE SCALE GENOMIC DNA]</scope>
    <source>
        <strain evidence="13 14">2.12</strain>
    </source>
</reference>
<keyword evidence="9" id="KW-0472">Membrane</keyword>
<dbReference type="PANTHER" id="PTHR33446">
    <property type="entry name" value="PROTEIN TONB-RELATED"/>
    <property type="match status" value="1"/>
</dbReference>
<evidence type="ECO:0000256" key="8">
    <source>
        <dbReference type="ARBA" id="ARBA00022989"/>
    </source>
</evidence>
<evidence type="ECO:0000313" key="14">
    <source>
        <dbReference type="Proteomes" id="UP001462640"/>
    </source>
</evidence>
<dbReference type="Pfam" id="PF03544">
    <property type="entry name" value="TonB_C"/>
    <property type="match status" value="1"/>
</dbReference>
<evidence type="ECO:0000256" key="4">
    <source>
        <dbReference type="ARBA" id="ARBA00022475"/>
    </source>
</evidence>
<evidence type="ECO:0000256" key="10">
    <source>
        <dbReference type="SAM" id="MobiDB-lite"/>
    </source>
</evidence>
<evidence type="ECO:0000256" key="7">
    <source>
        <dbReference type="ARBA" id="ARBA00022927"/>
    </source>
</evidence>
<dbReference type="Gene3D" id="3.30.2420.10">
    <property type="entry name" value="TonB"/>
    <property type="match status" value="1"/>
</dbReference>
<dbReference type="PROSITE" id="PS51257">
    <property type="entry name" value="PROKAR_LIPOPROTEIN"/>
    <property type="match status" value="1"/>
</dbReference>
<evidence type="ECO:0000256" key="1">
    <source>
        <dbReference type="ARBA" id="ARBA00004383"/>
    </source>
</evidence>
<accession>A0ABV0GJV0</accession>
<dbReference type="InterPro" id="IPR006260">
    <property type="entry name" value="TonB/TolA_C"/>
</dbReference>
<evidence type="ECO:0000259" key="12">
    <source>
        <dbReference type="PROSITE" id="PS52015"/>
    </source>
</evidence>
<dbReference type="InterPro" id="IPR037682">
    <property type="entry name" value="TonB_C"/>
</dbReference>
<dbReference type="NCBIfam" id="TIGR01352">
    <property type="entry name" value="tonB_Cterm"/>
    <property type="match status" value="1"/>
</dbReference>
<proteinExistence type="inferred from homology"/>
<keyword evidence="5" id="KW-0997">Cell inner membrane</keyword>